<evidence type="ECO:0000313" key="2">
    <source>
        <dbReference type="Proteomes" id="UP000683000"/>
    </source>
</evidence>
<keyword evidence="2" id="KW-1185">Reference proteome</keyword>
<dbReference type="Proteomes" id="UP000683000">
    <property type="component" value="Unassembled WGS sequence"/>
</dbReference>
<dbReference type="OrthoDB" id="432234at2759"/>
<dbReference type="EMBL" id="JAGFBS010000039">
    <property type="protein sequence ID" value="KAG6371123.1"/>
    <property type="molecule type" value="Genomic_DNA"/>
</dbReference>
<proteinExistence type="predicted"/>
<reference evidence="1" key="1">
    <citation type="submission" date="2021-03" db="EMBL/GenBank/DDBJ databases">
        <title>Evolutionary innovations through gain and loss of genes in the ectomycorrhizal Boletales.</title>
        <authorList>
            <person name="Wu G."/>
            <person name="Miyauchi S."/>
            <person name="Morin E."/>
            <person name="Yang Z.-L."/>
            <person name="Xu J."/>
            <person name="Martin F.M."/>
        </authorList>
    </citation>
    <scope>NUCLEOTIDE SEQUENCE</scope>
    <source>
        <strain evidence="1">BR01</strain>
    </source>
</reference>
<sequence>MLNVSSDELMQWAVQNLGGTVNKETAYLVCYGSRPVVDFANPDTEHSNLFEKAFPCLFPFGQGGIESLQHHGVDFLQHVH</sequence>
<protein>
    <submittedName>
        <fullName evidence="1">Uncharacterized protein</fullName>
    </submittedName>
</protein>
<organism evidence="1 2">
    <name type="scientific">Boletus reticuloceps</name>
    <dbReference type="NCBI Taxonomy" id="495285"/>
    <lineage>
        <taxon>Eukaryota</taxon>
        <taxon>Fungi</taxon>
        <taxon>Dikarya</taxon>
        <taxon>Basidiomycota</taxon>
        <taxon>Agaricomycotina</taxon>
        <taxon>Agaricomycetes</taxon>
        <taxon>Agaricomycetidae</taxon>
        <taxon>Boletales</taxon>
        <taxon>Boletineae</taxon>
        <taxon>Boletaceae</taxon>
        <taxon>Boletoideae</taxon>
        <taxon>Boletus</taxon>
    </lineage>
</organism>
<evidence type="ECO:0000313" key="1">
    <source>
        <dbReference type="EMBL" id="KAG6371123.1"/>
    </source>
</evidence>
<gene>
    <name evidence="1" type="ORF">JVT61DRAFT_9883</name>
</gene>
<comment type="caution">
    <text evidence="1">The sequence shown here is derived from an EMBL/GenBank/DDBJ whole genome shotgun (WGS) entry which is preliminary data.</text>
</comment>
<name>A0A8I3A4B9_9AGAM</name>
<accession>A0A8I3A4B9</accession>
<dbReference type="AlphaFoldDB" id="A0A8I3A4B9"/>